<comment type="catalytic activity">
    <reaction evidence="6">
        <text>L-aspartate + NAD(+) + H2O = oxaloacetate + NH4(+) + NADH + H(+)</text>
        <dbReference type="Rhea" id="RHEA:11788"/>
        <dbReference type="ChEBI" id="CHEBI:15377"/>
        <dbReference type="ChEBI" id="CHEBI:15378"/>
        <dbReference type="ChEBI" id="CHEBI:16452"/>
        <dbReference type="ChEBI" id="CHEBI:28938"/>
        <dbReference type="ChEBI" id="CHEBI:29991"/>
        <dbReference type="ChEBI" id="CHEBI:57540"/>
        <dbReference type="ChEBI" id="CHEBI:57945"/>
        <dbReference type="EC" id="1.4.1.21"/>
    </reaction>
</comment>
<dbReference type="EC" id="1.4.1.21" evidence="6"/>
<evidence type="ECO:0000313" key="9">
    <source>
        <dbReference type="EMBL" id="OOV09178.1"/>
    </source>
</evidence>
<dbReference type="PANTHER" id="PTHR31873">
    <property type="entry name" value="L-ASPARTATE DEHYDROGENASE-RELATED"/>
    <property type="match status" value="1"/>
</dbReference>
<evidence type="ECO:0000256" key="3">
    <source>
        <dbReference type="ARBA" id="ARBA00022857"/>
    </source>
</evidence>
<dbReference type="GO" id="GO:0009435">
    <property type="term" value="P:NAD+ biosynthetic process"/>
    <property type="evidence" value="ECO:0007669"/>
    <property type="project" value="UniProtKB-UniRule"/>
</dbReference>
<feature type="binding site" evidence="6">
    <location>
        <position position="191"/>
    </location>
    <ligand>
        <name>NAD(+)</name>
        <dbReference type="ChEBI" id="CHEBI:57540"/>
    </ligand>
</feature>
<dbReference type="InterPro" id="IPR005106">
    <property type="entry name" value="Asp/hSer_DH_NAD-bd"/>
</dbReference>
<dbReference type="OrthoDB" id="7056904at2"/>
<dbReference type="SUPFAM" id="SSF51735">
    <property type="entry name" value="NAD(P)-binding Rossmann-fold domains"/>
    <property type="match status" value="1"/>
</dbReference>
<evidence type="ECO:0000256" key="1">
    <source>
        <dbReference type="ARBA" id="ARBA00008331"/>
    </source>
</evidence>
<dbReference type="Gene3D" id="3.30.360.10">
    <property type="entry name" value="Dihydrodipicolinate Reductase, domain 2"/>
    <property type="match status" value="1"/>
</dbReference>
<comment type="miscellaneous">
    <text evidence="6">The iminoaspartate product is unstable in aqueous solution and can decompose to oxaloacetate and ammonia.</text>
</comment>
<comment type="caution">
    <text evidence="9">The sequence shown here is derived from an EMBL/GenBank/DDBJ whole genome shotgun (WGS) entry which is preliminary data.</text>
</comment>
<dbReference type="EMBL" id="MTJN01000002">
    <property type="protein sequence ID" value="OOV09178.1"/>
    <property type="molecule type" value="Genomic_DNA"/>
</dbReference>
<dbReference type="PIRSF" id="PIRSF005227">
    <property type="entry name" value="Asp_dh_NAD_syn"/>
    <property type="match status" value="1"/>
</dbReference>
<comment type="pathway">
    <text evidence="6">Cofactor biosynthesis; NAD(+) biosynthesis; iminoaspartate from L-aspartate (dehydrogenase route): step 1/1.</text>
</comment>
<comment type="function">
    <text evidence="6">Specifically catalyzes the NAD or NADP-dependent dehydrogenation of L-aspartate to iminoaspartate.</text>
</comment>
<proteinExistence type="inferred from homology"/>
<name>A0A1T1AYX9_RHOFE</name>
<dbReference type="Proteomes" id="UP000190750">
    <property type="component" value="Unassembled WGS sequence"/>
</dbReference>
<feature type="domain" description="Aspartate/homoserine dehydrogenase NAD-binding" evidence="8">
    <location>
        <begin position="10"/>
        <end position="122"/>
    </location>
</feature>
<dbReference type="AlphaFoldDB" id="A0A1T1AYX9"/>
<evidence type="ECO:0000256" key="5">
    <source>
        <dbReference type="ARBA" id="ARBA00023027"/>
    </source>
</evidence>
<dbReference type="GO" id="GO:0050661">
    <property type="term" value="F:NADP binding"/>
    <property type="evidence" value="ECO:0007669"/>
    <property type="project" value="UniProtKB-UniRule"/>
</dbReference>
<keyword evidence="10" id="KW-1185">Reference proteome</keyword>
<protein>
    <recommendedName>
        <fullName evidence="6">L-aspartate dehydrogenase</fullName>
        <ecNumber evidence="6">1.4.1.21</ecNumber>
    </recommendedName>
</protein>
<evidence type="ECO:0000259" key="7">
    <source>
        <dbReference type="Pfam" id="PF01958"/>
    </source>
</evidence>
<dbReference type="Pfam" id="PF03447">
    <property type="entry name" value="NAD_binding_3"/>
    <property type="match status" value="1"/>
</dbReference>
<dbReference type="InterPro" id="IPR036291">
    <property type="entry name" value="NAD(P)-bd_dom_sf"/>
</dbReference>
<keyword evidence="4 6" id="KW-0560">Oxidoreductase</keyword>
<gene>
    <name evidence="6" type="primary">nadX</name>
    <name evidence="9" type="ORF">RF819_15365</name>
</gene>
<dbReference type="GO" id="GO:0033735">
    <property type="term" value="F:aspartate dehydrogenase [NAD(P)+] activity"/>
    <property type="evidence" value="ECO:0007669"/>
    <property type="project" value="UniProtKB-EC"/>
</dbReference>
<dbReference type="GO" id="GO:0016639">
    <property type="term" value="F:oxidoreductase activity, acting on the CH-NH2 group of donors, NAD or NADP as acceptor"/>
    <property type="evidence" value="ECO:0007669"/>
    <property type="project" value="UniProtKB-UniRule"/>
</dbReference>
<dbReference type="RefSeq" id="WP_078366979.1">
    <property type="nucleotide sequence ID" value="NZ_MTJN01000002.1"/>
</dbReference>
<sequence>MHKLKFAIAGCGFLGNIVADAWRQGLLADYELVGCFGRNAASTAALADKNACQPCATLDELLALRPDYVVEAASPGLLRDIAQPTLSAGANLIVLSIGAFADADFLSQIETLARTTGRRVHLASGAIGGFDVLRTAALMSAIDAGIRTEKGPASLRGTPIFNEELLTASAPSEVFSGNARDAIGLFPTKVNVSVATALATAGVAATQVSINSVPGFLGDDHRIEVRGEEVHVVVDTYSRTSAIAGWSVVALMRNLAAPIAFG</sequence>
<dbReference type="InterPro" id="IPR002811">
    <property type="entry name" value="Asp_DH"/>
</dbReference>
<dbReference type="SUPFAM" id="SSF55347">
    <property type="entry name" value="Glyceraldehyde-3-phosphate dehydrogenase-like, C-terminal domain"/>
    <property type="match status" value="1"/>
</dbReference>
<evidence type="ECO:0000256" key="4">
    <source>
        <dbReference type="ARBA" id="ARBA00023002"/>
    </source>
</evidence>
<dbReference type="Pfam" id="PF01958">
    <property type="entry name" value="Asp_DH_C"/>
    <property type="match status" value="1"/>
</dbReference>
<comment type="catalytic activity">
    <reaction evidence="6">
        <text>L-aspartate + NADP(+) + H2O = oxaloacetate + NH4(+) + NADPH + H(+)</text>
        <dbReference type="Rhea" id="RHEA:11784"/>
        <dbReference type="ChEBI" id="CHEBI:15377"/>
        <dbReference type="ChEBI" id="CHEBI:15378"/>
        <dbReference type="ChEBI" id="CHEBI:16452"/>
        <dbReference type="ChEBI" id="CHEBI:28938"/>
        <dbReference type="ChEBI" id="CHEBI:29991"/>
        <dbReference type="ChEBI" id="CHEBI:57783"/>
        <dbReference type="ChEBI" id="CHEBI:58349"/>
        <dbReference type="EC" id="1.4.1.21"/>
    </reaction>
</comment>
<keyword evidence="2 6" id="KW-0662">Pyridine nucleotide biosynthesis</keyword>
<feature type="binding site" evidence="6">
    <location>
        <position position="126"/>
    </location>
    <ligand>
        <name>NAD(+)</name>
        <dbReference type="ChEBI" id="CHEBI:57540"/>
    </ligand>
</feature>
<comment type="similarity">
    <text evidence="1 6">Belongs to the L-aspartate dehydrogenase family.</text>
</comment>
<evidence type="ECO:0000259" key="8">
    <source>
        <dbReference type="Pfam" id="PF03447"/>
    </source>
</evidence>
<dbReference type="UniPathway" id="UPA00253">
    <property type="reaction ID" value="UER00456"/>
</dbReference>
<dbReference type="InterPro" id="IPR011182">
    <property type="entry name" value="L-Asp_DH"/>
</dbReference>
<dbReference type="Gene3D" id="3.40.50.720">
    <property type="entry name" value="NAD(P)-binding Rossmann-like Domain"/>
    <property type="match status" value="1"/>
</dbReference>
<evidence type="ECO:0000313" key="10">
    <source>
        <dbReference type="Proteomes" id="UP000190750"/>
    </source>
</evidence>
<feature type="domain" description="Aspartate dehydrogenase" evidence="7">
    <location>
        <begin position="170"/>
        <end position="248"/>
    </location>
</feature>
<organism evidence="9 10">
    <name type="scientific">Rhodoferax fermentans</name>
    <dbReference type="NCBI Taxonomy" id="28066"/>
    <lineage>
        <taxon>Bacteria</taxon>
        <taxon>Pseudomonadati</taxon>
        <taxon>Pseudomonadota</taxon>
        <taxon>Betaproteobacteria</taxon>
        <taxon>Burkholderiales</taxon>
        <taxon>Comamonadaceae</taxon>
        <taxon>Rhodoferax</taxon>
    </lineage>
</organism>
<dbReference type="PANTHER" id="PTHR31873:SF6">
    <property type="entry name" value="ASPARTATE DEHYDROGENASE DOMAIN-CONTAINING PROTEIN"/>
    <property type="match status" value="1"/>
</dbReference>
<reference evidence="9 10" key="1">
    <citation type="submission" date="2017-01" db="EMBL/GenBank/DDBJ databases">
        <title>Genome sequencing of Rhodoferax fermentans JCM 7819.</title>
        <authorList>
            <person name="Kim Y.J."/>
            <person name="Farh M.E.-A."/>
            <person name="Yang D.-C."/>
        </authorList>
    </citation>
    <scope>NUCLEOTIDE SEQUENCE [LARGE SCALE GENOMIC DNA]</scope>
    <source>
        <strain evidence="9 10">JCM 7819</strain>
    </source>
</reference>
<evidence type="ECO:0000256" key="2">
    <source>
        <dbReference type="ARBA" id="ARBA00022642"/>
    </source>
</evidence>
<keyword evidence="3 6" id="KW-0521">NADP</keyword>
<dbReference type="InterPro" id="IPR020626">
    <property type="entry name" value="Asp_DH_prok"/>
</dbReference>
<feature type="active site" evidence="6">
    <location>
        <position position="221"/>
    </location>
</feature>
<evidence type="ECO:0000256" key="6">
    <source>
        <dbReference type="HAMAP-Rule" id="MF_01265"/>
    </source>
</evidence>
<accession>A0A1T1AYX9</accession>
<dbReference type="STRING" id="28066.RF819_15365"/>
<dbReference type="GO" id="GO:0051287">
    <property type="term" value="F:NAD binding"/>
    <property type="evidence" value="ECO:0007669"/>
    <property type="project" value="UniProtKB-UniRule"/>
</dbReference>
<keyword evidence="5 6" id="KW-0520">NAD</keyword>
<dbReference type="HAMAP" id="MF_01265">
    <property type="entry name" value="NadX"/>
    <property type="match status" value="1"/>
</dbReference>